<sequence length="98" mass="12176">MKLMIENFHFYYINYNPPLIYYLFIQFILIKYIFHFSKKSGISHINYDHRLHLLFRMNRIQFINPNNLYMHVFRIINQKNEKKNSKEITIEEAKKESS</sequence>
<feature type="transmembrane region" description="Helical" evidence="1">
    <location>
        <begin position="20"/>
        <end position="37"/>
    </location>
</feature>
<organism evidence="2 3">
    <name type="scientific">Dermatophagoides farinae</name>
    <name type="common">American house dust mite</name>
    <dbReference type="NCBI Taxonomy" id="6954"/>
    <lineage>
        <taxon>Eukaryota</taxon>
        <taxon>Metazoa</taxon>
        <taxon>Ecdysozoa</taxon>
        <taxon>Arthropoda</taxon>
        <taxon>Chelicerata</taxon>
        <taxon>Arachnida</taxon>
        <taxon>Acari</taxon>
        <taxon>Acariformes</taxon>
        <taxon>Sarcoptiformes</taxon>
        <taxon>Astigmata</taxon>
        <taxon>Psoroptidia</taxon>
        <taxon>Analgoidea</taxon>
        <taxon>Pyroglyphidae</taxon>
        <taxon>Dermatophagoidinae</taxon>
        <taxon>Dermatophagoides</taxon>
    </lineage>
</organism>
<dbReference type="Proteomes" id="UP000790347">
    <property type="component" value="Unassembled WGS sequence"/>
</dbReference>
<accession>A0A922HNX8</accession>
<evidence type="ECO:0000313" key="2">
    <source>
        <dbReference type="EMBL" id="KAH9494243.1"/>
    </source>
</evidence>
<dbReference type="AlphaFoldDB" id="A0A922HNX8"/>
<evidence type="ECO:0000313" key="3">
    <source>
        <dbReference type="Proteomes" id="UP000790347"/>
    </source>
</evidence>
<keyword evidence="1" id="KW-0812">Transmembrane</keyword>
<reference evidence="2" key="1">
    <citation type="submission" date="2013-05" db="EMBL/GenBank/DDBJ databases">
        <authorList>
            <person name="Yim A.K.Y."/>
            <person name="Chan T.F."/>
            <person name="Ji K.M."/>
            <person name="Liu X.Y."/>
            <person name="Zhou J.W."/>
            <person name="Li R.Q."/>
            <person name="Yang K.Y."/>
            <person name="Li J."/>
            <person name="Li M."/>
            <person name="Law P.T.W."/>
            <person name="Wu Y.L."/>
            <person name="Cai Z.L."/>
            <person name="Qin H."/>
            <person name="Bao Y."/>
            <person name="Leung R.K.K."/>
            <person name="Ng P.K.S."/>
            <person name="Zou J."/>
            <person name="Zhong X.J."/>
            <person name="Ran P.X."/>
            <person name="Zhong N.S."/>
            <person name="Liu Z.G."/>
            <person name="Tsui S.K.W."/>
        </authorList>
    </citation>
    <scope>NUCLEOTIDE SEQUENCE</scope>
    <source>
        <strain evidence="2">Derf</strain>
        <tissue evidence="2">Whole organism</tissue>
    </source>
</reference>
<protein>
    <submittedName>
        <fullName evidence="2">Uncharacterized protein</fullName>
    </submittedName>
</protein>
<proteinExistence type="predicted"/>
<gene>
    <name evidence="2" type="ORF">DERF_014944</name>
</gene>
<comment type="caution">
    <text evidence="2">The sequence shown here is derived from an EMBL/GenBank/DDBJ whole genome shotgun (WGS) entry which is preliminary data.</text>
</comment>
<keyword evidence="1" id="KW-1133">Transmembrane helix</keyword>
<keyword evidence="3" id="KW-1185">Reference proteome</keyword>
<dbReference type="EMBL" id="ASGP02000008">
    <property type="protein sequence ID" value="KAH9494243.1"/>
    <property type="molecule type" value="Genomic_DNA"/>
</dbReference>
<reference evidence="2" key="2">
    <citation type="journal article" date="2022" name="Res Sq">
        <title>Comparative Genomics Reveals Insights into the Divergent Evolution of Astigmatic Mites and Household Pest Adaptations.</title>
        <authorList>
            <person name="Xiong Q."/>
            <person name="Wan A.T.-Y."/>
            <person name="Liu X.-Y."/>
            <person name="Fung C.S.-H."/>
            <person name="Xiao X."/>
            <person name="Malainual N."/>
            <person name="Hou J."/>
            <person name="Wang L."/>
            <person name="Wang M."/>
            <person name="Yang K."/>
            <person name="Cui Y."/>
            <person name="Leung E."/>
            <person name="Nong W."/>
            <person name="Shin S.-K."/>
            <person name="Au S."/>
            <person name="Jeong K.Y."/>
            <person name="Chew F.T."/>
            <person name="Hui J."/>
            <person name="Leung T.F."/>
            <person name="Tungtrongchitr A."/>
            <person name="Zhong N."/>
            <person name="Liu Z."/>
            <person name="Tsui S."/>
        </authorList>
    </citation>
    <scope>NUCLEOTIDE SEQUENCE</scope>
    <source>
        <strain evidence="2">Derf</strain>
        <tissue evidence="2">Whole organism</tissue>
    </source>
</reference>
<evidence type="ECO:0000256" key="1">
    <source>
        <dbReference type="SAM" id="Phobius"/>
    </source>
</evidence>
<name>A0A922HNX8_DERFA</name>
<keyword evidence="1" id="KW-0472">Membrane</keyword>